<feature type="signal peptide" evidence="4">
    <location>
        <begin position="1"/>
        <end position="36"/>
    </location>
</feature>
<organism evidence="6 8">
    <name type="scientific">Saliniramus fredricksonii</name>
    <dbReference type="NCBI Taxonomy" id="1653334"/>
    <lineage>
        <taxon>Bacteria</taxon>
        <taxon>Pseudomonadati</taxon>
        <taxon>Pseudomonadota</taxon>
        <taxon>Alphaproteobacteria</taxon>
        <taxon>Hyphomicrobiales</taxon>
        <taxon>Salinarimonadaceae</taxon>
        <taxon>Saliniramus</taxon>
    </lineage>
</organism>
<keyword evidence="9" id="KW-1185">Reference proteome</keyword>
<dbReference type="NCBIfam" id="TIGR03170">
    <property type="entry name" value="flgA_cterm"/>
    <property type="match status" value="1"/>
</dbReference>
<dbReference type="GO" id="GO:0044780">
    <property type="term" value="P:bacterial-type flagellum assembly"/>
    <property type="evidence" value="ECO:0007669"/>
    <property type="project" value="InterPro"/>
</dbReference>
<sequence>MIRACRQAATGLRRTGAGAVLTTLLLALAGSSAALAQNGGSRAMPVTTITVYPGETIKEGVIEMREFSAHVLDRAPAVADPPALIGKVARRTLLPGQLVPRNAIEEPRLVERGRSVQVVFAEAGMTIIGIASALEAGSAGERVRARNLDSGVTIVGTVQPDGTLRVGE</sequence>
<dbReference type="CDD" id="cd11614">
    <property type="entry name" value="SAF_CpaB_FlgA_like"/>
    <property type="match status" value="1"/>
</dbReference>
<comment type="caution">
    <text evidence="6">The sequence shown here is derived from an EMBL/GenBank/DDBJ whole genome shotgun (WGS) entry which is preliminary data.</text>
</comment>
<dbReference type="Gene3D" id="2.30.30.760">
    <property type="match status" value="1"/>
</dbReference>
<proteinExistence type="inferred from homology"/>
<dbReference type="OrthoDB" id="8448733at2"/>
<dbReference type="STRING" id="1653334.GA0071312_1786"/>
<feature type="chain" id="PRO_5005964673" description="Flagella basal body P-ring formation protein FlgA" evidence="4">
    <location>
        <begin position="37"/>
        <end position="168"/>
    </location>
</feature>
<keyword evidence="2 4" id="KW-0732">Signal</keyword>
<evidence type="ECO:0000313" key="9">
    <source>
        <dbReference type="Proteomes" id="UP000182800"/>
    </source>
</evidence>
<dbReference type="SMART" id="SM00858">
    <property type="entry name" value="SAF"/>
    <property type="match status" value="1"/>
</dbReference>
<dbReference type="InterPro" id="IPR017585">
    <property type="entry name" value="SAF_FlgA"/>
</dbReference>
<comment type="function">
    <text evidence="4">Involved in the assembly process of the P-ring formation. It may associate with FlgF on the rod constituting a structure essential for the P-ring assembly or may act as a modulator protein for the P-ring assembly.</text>
</comment>
<keyword evidence="3 4" id="KW-0574">Periplasm</keyword>
<dbReference type="PANTHER" id="PTHR36307">
    <property type="entry name" value="FLAGELLA BASAL BODY P-RING FORMATION PROTEIN FLGA"/>
    <property type="match status" value="1"/>
</dbReference>
<evidence type="ECO:0000256" key="3">
    <source>
        <dbReference type="ARBA" id="ARBA00022764"/>
    </source>
</evidence>
<keyword evidence="4" id="KW-1005">Bacterial flagellum biogenesis</keyword>
<evidence type="ECO:0000256" key="4">
    <source>
        <dbReference type="RuleBase" id="RU362063"/>
    </source>
</evidence>
<comment type="subcellular location">
    <subcellularLocation>
        <location evidence="1 4">Periplasm</location>
    </subcellularLocation>
</comment>
<dbReference type="GO" id="GO:0042597">
    <property type="term" value="C:periplasmic space"/>
    <property type="evidence" value="ECO:0007669"/>
    <property type="project" value="UniProtKB-SubCell"/>
</dbReference>
<dbReference type="InterPro" id="IPR039246">
    <property type="entry name" value="Flagellar_FlgA"/>
</dbReference>
<keyword evidence="6" id="KW-0966">Cell projection</keyword>
<reference evidence="7 9" key="2">
    <citation type="submission" date="2016-08" db="EMBL/GenBank/DDBJ databases">
        <authorList>
            <person name="Varghese N."/>
            <person name="Submissions Spin"/>
        </authorList>
    </citation>
    <scope>NUCLEOTIDE SEQUENCE [LARGE SCALE GENOMIC DNA]</scope>
    <source>
        <strain evidence="7 9">HL-109</strain>
    </source>
</reference>
<dbReference type="EMBL" id="FMBM01000002">
    <property type="protein sequence ID" value="SCC80858.1"/>
    <property type="molecule type" value="Genomic_DNA"/>
</dbReference>
<dbReference type="RefSeq" id="WP_083204456.1">
    <property type="nucleotide sequence ID" value="NZ_FMBM01000002.1"/>
</dbReference>
<reference evidence="6 8" key="1">
    <citation type="submission" date="2015-09" db="EMBL/GenBank/DDBJ databases">
        <title>Identification and resolution of microdiversity through metagenomic sequencing of parallel consortia.</title>
        <authorList>
            <person name="Nelson W.C."/>
            <person name="Romine M.F."/>
            <person name="Lindemann S.R."/>
        </authorList>
    </citation>
    <scope>NUCLEOTIDE SEQUENCE [LARGE SCALE GENOMIC DNA]</scope>
    <source>
        <strain evidence="6">HL-109</strain>
    </source>
</reference>
<dbReference type="Proteomes" id="UP000050497">
    <property type="component" value="Unassembled WGS sequence"/>
</dbReference>
<protein>
    <recommendedName>
        <fullName evidence="4">Flagella basal body P-ring formation protein FlgA</fullName>
    </recommendedName>
</protein>
<accession>A0A0P7ZYD5</accession>
<dbReference type="AlphaFoldDB" id="A0A0P7ZYD5"/>
<keyword evidence="6" id="KW-0282">Flagellum</keyword>
<keyword evidence="6" id="KW-0969">Cilium</keyword>
<dbReference type="EMBL" id="LJSX01000020">
    <property type="protein sequence ID" value="KPQ09951.1"/>
    <property type="molecule type" value="Genomic_DNA"/>
</dbReference>
<comment type="similarity">
    <text evidence="4">Belongs to the FlgA family.</text>
</comment>
<evidence type="ECO:0000313" key="6">
    <source>
        <dbReference type="EMBL" id="KPQ09951.1"/>
    </source>
</evidence>
<dbReference type="PATRIC" id="fig|1653334.4.peg.108"/>
<evidence type="ECO:0000313" key="7">
    <source>
        <dbReference type="EMBL" id="SCC80858.1"/>
    </source>
</evidence>
<dbReference type="Pfam" id="PF13144">
    <property type="entry name" value="ChapFlgA"/>
    <property type="match status" value="1"/>
</dbReference>
<dbReference type="InterPro" id="IPR013974">
    <property type="entry name" value="SAF"/>
</dbReference>
<evidence type="ECO:0000259" key="5">
    <source>
        <dbReference type="SMART" id="SM00858"/>
    </source>
</evidence>
<evidence type="ECO:0000256" key="2">
    <source>
        <dbReference type="ARBA" id="ARBA00022729"/>
    </source>
</evidence>
<feature type="domain" description="SAF" evidence="5">
    <location>
        <begin position="42"/>
        <end position="105"/>
    </location>
</feature>
<evidence type="ECO:0000313" key="8">
    <source>
        <dbReference type="Proteomes" id="UP000050497"/>
    </source>
</evidence>
<evidence type="ECO:0000256" key="1">
    <source>
        <dbReference type="ARBA" id="ARBA00004418"/>
    </source>
</evidence>
<name>A0A0P7ZYD5_9HYPH</name>
<dbReference type="PANTHER" id="PTHR36307:SF1">
    <property type="entry name" value="FLAGELLA BASAL BODY P-RING FORMATION PROTEIN FLGA"/>
    <property type="match status" value="1"/>
</dbReference>
<gene>
    <name evidence="6" type="primary">flgA</name>
    <name evidence="7" type="ORF">GA0071312_1786</name>
    <name evidence="6" type="ORF">HLUCCO17_12660</name>
</gene>
<dbReference type="Proteomes" id="UP000182800">
    <property type="component" value="Unassembled WGS sequence"/>
</dbReference>